<feature type="region of interest" description="Disordered" evidence="2">
    <location>
        <begin position="534"/>
        <end position="579"/>
    </location>
</feature>
<dbReference type="Pfam" id="PF13912">
    <property type="entry name" value="zf-C2H2_6"/>
    <property type="match status" value="1"/>
</dbReference>
<accession>A0A9P0F8Z5</accession>
<feature type="compositionally biased region" description="Polar residues" evidence="2">
    <location>
        <begin position="1043"/>
        <end position="1055"/>
    </location>
</feature>
<keyword evidence="1" id="KW-0862">Zinc</keyword>
<feature type="compositionally biased region" description="Polar residues" evidence="2">
    <location>
        <begin position="172"/>
        <end position="185"/>
    </location>
</feature>
<organism evidence="4 5">
    <name type="scientific">Bemisia tabaci</name>
    <name type="common">Sweetpotato whitefly</name>
    <name type="synonym">Aleurodes tabaci</name>
    <dbReference type="NCBI Taxonomy" id="7038"/>
    <lineage>
        <taxon>Eukaryota</taxon>
        <taxon>Metazoa</taxon>
        <taxon>Ecdysozoa</taxon>
        <taxon>Arthropoda</taxon>
        <taxon>Hexapoda</taxon>
        <taxon>Insecta</taxon>
        <taxon>Pterygota</taxon>
        <taxon>Neoptera</taxon>
        <taxon>Paraneoptera</taxon>
        <taxon>Hemiptera</taxon>
        <taxon>Sternorrhyncha</taxon>
        <taxon>Aleyrodoidea</taxon>
        <taxon>Aleyrodidae</taxon>
        <taxon>Aleyrodinae</taxon>
        <taxon>Bemisia</taxon>
    </lineage>
</organism>
<feature type="compositionally biased region" description="Polar residues" evidence="2">
    <location>
        <begin position="243"/>
        <end position="295"/>
    </location>
</feature>
<feature type="compositionally biased region" description="Basic residues" evidence="2">
    <location>
        <begin position="507"/>
        <end position="519"/>
    </location>
</feature>
<evidence type="ECO:0000259" key="3">
    <source>
        <dbReference type="PROSITE" id="PS50157"/>
    </source>
</evidence>
<dbReference type="Pfam" id="PF00096">
    <property type="entry name" value="zf-C2H2"/>
    <property type="match status" value="2"/>
</dbReference>
<name>A0A9P0F8Z5_BEMTA</name>
<feature type="compositionally biased region" description="Polar residues" evidence="2">
    <location>
        <begin position="197"/>
        <end position="212"/>
    </location>
</feature>
<dbReference type="PROSITE" id="PS00028">
    <property type="entry name" value="ZINC_FINGER_C2H2_1"/>
    <property type="match status" value="4"/>
</dbReference>
<feature type="region of interest" description="Disordered" evidence="2">
    <location>
        <begin position="37"/>
        <end position="58"/>
    </location>
</feature>
<keyword evidence="1" id="KW-0479">Metal-binding</keyword>
<feature type="region of interest" description="Disordered" evidence="2">
    <location>
        <begin position="339"/>
        <end position="389"/>
    </location>
</feature>
<evidence type="ECO:0000313" key="5">
    <source>
        <dbReference type="Proteomes" id="UP001152759"/>
    </source>
</evidence>
<feature type="domain" description="C2H2-type" evidence="3">
    <location>
        <begin position="1185"/>
        <end position="1207"/>
    </location>
</feature>
<dbReference type="GO" id="GO:0008270">
    <property type="term" value="F:zinc ion binding"/>
    <property type="evidence" value="ECO:0007669"/>
    <property type="project" value="UniProtKB-KW"/>
</dbReference>
<dbReference type="PROSITE" id="PS50157">
    <property type="entry name" value="ZINC_FINGER_C2H2_2"/>
    <property type="match status" value="4"/>
</dbReference>
<feature type="compositionally biased region" description="Low complexity" evidence="2">
    <location>
        <begin position="1124"/>
        <end position="1137"/>
    </location>
</feature>
<sequence length="1393" mass="152846">MAKRLSVVLPILKHQPPKQIPNGTKAVDNDHCRSVMRTPDVEGGDDVSKDISNDPEANSDSEICAVCFKAFSHYDQLKQHMESAHASTVGCIMCFAEFDSGVSLIKHIKTHSNHCDKCQMTLSSQNQLLVHFQKVHRNMSFKKKSKSCPDCSKKFESKSEYMEHRLTHKSKQSCTFKSKKNSTPLAVSKSDNHVNKLKNSSPTSKSNQSLSEKISRNVDDVTSCQLPAKAPSTPSKPPENDAPTRSQQATSTSHSESSPPNRTSPTVNVEKSKTPPSDTKSLLTPNPAPTSNSKPSGHKISPNAVVKPSSAGAIKERKNSSISKAVLFESPDFAAVLCASVDPKSKPKDSKSGKSVDHMNMSPVDGKKCVPNPVAAERRRSNIDSLTHPPIERKKAIVLDPMTLTNPERKKEDLKALSVAERKKLVDRPVTISAVERKKSSADLATSSSRKKQADSLTPSGTERRKSILVDTTHPSGSEMKSQTGDSGKKSVISDPITSANSESKHVSNHPTKKIHKKGVKIIQCHLKPGVSLLSKSKHGSSLLKGSKTSVKSKISGTELSPKSTKGLEKSPPEQDISELSVPKNVSIRLTKLSNQKTTPSKGTVSSSSVKCKKMGQNLDSSTNQVCESHTMNSHSSDQLRPCTEKEPVSVPAELPSTQKISESGVKISPKVTSPMPFDEKVQSQPAAVENSKDMSLMVNSRPKRVRKSLFTLNPEDLLEETEPSQVEMNFDESQVVFEVSTVSSNGELENEEEMNTSKEIQSGTEELVVDSCSRQIDKPVVDGCPTGGENTGEEKLNEEESKTDVKVDLVSELKRQVSMELTRKLQSLGVTKDSLDAGVPQNCSLILPTTTDSARAFAKKKVVSMEQCIKEFESIQKKEGKKEDKKKVKKGSKKSLKNAKEQTVEIEENGCEDSVSKSSNNKKKFTKNAKKETDEAEENGFDDLSTLKSSNSRKSIKNGKKGNEEDEENGFDDQSIFKSTKLEKRGKPGRSRAKMLSTLRDFSETESEAEKQATESTDKKSQKKKGKRSLEKTSADPEIPVTSESEILNQTSLQPKVRKIKVAKIKKDVDSPQTITSEKQESTSKPHEKAGRKRRVSALIEVDGMSEVQSPKHGEAPEKMIKTTPTADASSSAPPSITQTEPVVPKKRNPPKAKSFDLDDIPQETLIQAVIDNFKQNQSDSLSLCCTVCGRKFSRLQALNSHLKLQIFVIRDKHQVLLQDCFPEAPVDPPIMEEPEIPGEYISSISPAHHVSSYSSNDLISPKKVTPKKTRCLKGLEIADEFSNGLDDVVNDSFSGSDRSDSPYSSIISSQPVVLLDDIGHLLPSVYYERQKDFSDSSTHSTPVKDNLTDLDKSLSVVEELFPEPEPETICALCNAKFDSNTDLMMHIMCHM</sequence>
<feature type="compositionally biased region" description="Basic and acidic residues" evidence="2">
    <location>
        <begin position="1079"/>
        <end position="1090"/>
    </location>
</feature>
<feature type="region of interest" description="Disordered" evidence="2">
    <location>
        <begin position="166"/>
        <end position="312"/>
    </location>
</feature>
<feature type="compositionally biased region" description="Basic and acidic residues" evidence="2">
    <location>
        <begin position="878"/>
        <end position="887"/>
    </location>
</feature>
<feature type="compositionally biased region" description="Low complexity" evidence="2">
    <location>
        <begin position="534"/>
        <end position="554"/>
    </location>
</feature>
<evidence type="ECO:0000256" key="1">
    <source>
        <dbReference type="PROSITE-ProRule" id="PRU00042"/>
    </source>
</evidence>
<feature type="region of interest" description="Disordered" evidence="2">
    <location>
        <begin position="744"/>
        <end position="764"/>
    </location>
</feature>
<feature type="region of interest" description="Disordered" evidence="2">
    <location>
        <begin position="878"/>
        <end position="1094"/>
    </location>
</feature>
<feature type="compositionally biased region" description="Polar residues" evidence="2">
    <location>
        <begin position="473"/>
        <end position="486"/>
    </location>
</feature>
<feature type="domain" description="C2H2-type" evidence="3">
    <location>
        <begin position="146"/>
        <end position="173"/>
    </location>
</feature>
<feature type="region of interest" description="Disordered" evidence="2">
    <location>
        <begin position="433"/>
        <end position="519"/>
    </location>
</feature>
<protein>
    <recommendedName>
        <fullName evidence="3">C2H2-type domain-containing protein</fullName>
    </recommendedName>
</protein>
<keyword evidence="5" id="KW-1185">Reference proteome</keyword>
<dbReference type="InterPro" id="IPR013087">
    <property type="entry name" value="Znf_C2H2_type"/>
</dbReference>
<dbReference type="Proteomes" id="UP001152759">
    <property type="component" value="Chromosome 8"/>
</dbReference>
<dbReference type="KEGG" id="btab:109044459"/>
<reference evidence="4" key="1">
    <citation type="submission" date="2021-12" db="EMBL/GenBank/DDBJ databases">
        <authorList>
            <person name="King R."/>
        </authorList>
    </citation>
    <scope>NUCLEOTIDE SEQUENCE</scope>
</reference>
<feature type="compositionally biased region" description="Basic and acidic residues" evidence="2">
    <location>
        <begin position="1009"/>
        <end position="1021"/>
    </location>
</feature>
<proteinExistence type="predicted"/>
<keyword evidence="1" id="KW-0863">Zinc-finger</keyword>
<evidence type="ECO:0000256" key="2">
    <source>
        <dbReference type="SAM" id="MobiDB-lite"/>
    </source>
</evidence>
<feature type="compositionally biased region" description="Basic residues" evidence="2">
    <location>
        <begin position="888"/>
        <end position="898"/>
    </location>
</feature>
<feature type="domain" description="C2H2-type" evidence="3">
    <location>
        <begin position="62"/>
        <end position="90"/>
    </location>
</feature>
<evidence type="ECO:0000313" key="4">
    <source>
        <dbReference type="EMBL" id="CAH0394364.1"/>
    </source>
</evidence>
<feature type="compositionally biased region" description="Basic and acidic residues" evidence="2">
    <location>
        <begin position="343"/>
        <end position="357"/>
    </location>
</feature>
<dbReference type="SMART" id="SM00355">
    <property type="entry name" value="ZnF_C2H2"/>
    <property type="match status" value="6"/>
</dbReference>
<dbReference type="Gene3D" id="3.30.160.60">
    <property type="entry name" value="Classic Zinc Finger"/>
    <property type="match status" value="2"/>
</dbReference>
<feature type="compositionally biased region" description="Polar residues" evidence="2">
    <location>
        <begin position="555"/>
        <end position="564"/>
    </location>
</feature>
<dbReference type="EMBL" id="OU963869">
    <property type="protein sequence ID" value="CAH0394364.1"/>
    <property type="molecule type" value="Genomic_DNA"/>
</dbReference>
<feature type="region of interest" description="Disordered" evidence="2">
    <location>
        <begin position="1123"/>
        <end position="1158"/>
    </location>
</feature>
<gene>
    <name evidence="4" type="ORF">BEMITA_LOCUS12673</name>
</gene>
<feature type="domain" description="C2H2-type" evidence="3">
    <location>
        <begin position="1370"/>
        <end position="1393"/>
    </location>
</feature>